<proteinExistence type="predicted"/>
<reference evidence="5 6" key="1">
    <citation type="journal article" date="2016" name="Nat. Commun.">
        <title>Thousands of microbial genomes shed light on interconnected biogeochemical processes in an aquifer system.</title>
        <authorList>
            <person name="Anantharaman K."/>
            <person name="Brown C.T."/>
            <person name="Hug L.A."/>
            <person name="Sharon I."/>
            <person name="Castelle C.J."/>
            <person name="Probst A.J."/>
            <person name="Thomas B.C."/>
            <person name="Singh A."/>
            <person name="Wilkins M.J."/>
            <person name="Karaoz U."/>
            <person name="Brodie E.L."/>
            <person name="Williams K.H."/>
            <person name="Hubbard S.S."/>
            <person name="Banfield J.F."/>
        </authorList>
    </citation>
    <scope>NUCLEOTIDE SEQUENCE [LARGE SCALE GENOMIC DNA]</scope>
</reference>
<keyword evidence="1" id="KW-0489">Methyltransferase</keyword>
<dbReference type="Proteomes" id="UP000178089">
    <property type="component" value="Unassembled WGS sequence"/>
</dbReference>
<name>A0A1G2MXH1_9BACT</name>
<dbReference type="Gene3D" id="3.40.50.150">
    <property type="entry name" value="Vaccinia Virus protein VP39"/>
    <property type="match status" value="1"/>
</dbReference>
<evidence type="ECO:0000313" key="6">
    <source>
        <dbReference type="Proteomes" id="UP000178089"/>
    </source>
</evidence>
<protein>
    <recommendedName>
        <fullName evidence="4">DNA methylase N-4/N-6 domain-containing protein</fullName>
    </recommendedName>
</protein>
<dbReference type="GO" id="GO:0003677">
    <property type="term" value="F:DNA binding"/>
    <property type="evidence" value="ECO:0007669"/>
    <property type="project" value="InterPro"/>
</dbReference>
<evidence type="ECO:0000256" key="3">
    <source>
        <dbReference type="ARBA" id="ARBA00022691"/>
    </source>
</evidence>
<keyword evidence="3" id="KW-0949">S-adenosyl-L-methionine</keyword>
<evidence type="ECO:0000256" key="2">
    <source>
        <dbReference type="ARBA" id="ARBA00022679"/>
    </source>
</evidence>
<dbReference type="InterPro" id="IPR029063">
    <property type="entry name" value="SAM-dependent_MTases_sf"/>
</dbReference>
<dbReference type="Pfam" id="PF01555">
    <property type="entry name" value="N6_N4_Mtase"/>
    <property type="match status" value="1"/>
</dbReference>
<dbReference type="SUPFAM" id="SSF53335">
    <property type="entry name" value="S-adenosyl-L-methionine-dependent methyltransferases"/>
    <property type="match status" value="1"/>
</dbReference>
<dbReference type="GO" id="GO:0008170">
    <property type="term" value="F:N-methyltransferase activity"/>
    <property type="evidence" value="ECO:0007669"/>
    <property type="project" value="InterPro"/>
</dbReference>
<dbReference type="InterPro" id="IPR002295">
    <property type="entry name" value="N4/N6-MTase_EcoPI_Mod-like"/>
</dbReference>
<dbReference type="PRINTS" id="PR00506">
    <property type="entry name" value="D21N6MTFRASE"/>
</dbReference>
<gene>
    <name evidence="5" type="ORF">A3F51_02710</name>
</gene>
<evidence type="ECO:0000259" key="4">
    <source>
        <dbReference type="Pfam" id="PF01555"/>
    </source>
</evidence>
<accession>A0A1G2MXH1</accession>
<dbReference type="InterPro" id="IPR002941">
    <property type="entry name" value="DNA_methylase_N4/N6"/>
</dbReference>
<feature type="domain" description="DNA methylase N-4/N-6" evidence="4">
    <location>
        <begin position="111"/>
        <end position="341"/>
    </location>
</feature>
<dbReference type="AlphaFoldDB" id="A0A1G2MXH1"/>
<sequence>MDKKRQEKIYELLKRGLKLTETGEELPAEWAREFFPPERREYELVYNGKENEEQILADTMAVPFQEVSTFGQNGVDWHNKLIFGDNLQAMKTLLQMKADGKLVNADGTPGVRLIYIDPPFSTRRDFKGSQDQKAYQDKIAGAEFLEFLRKRLVLMRDLLSSDGSIYLHLDWKKCHYAKVLMDEIFGEGHMVNENIWHYNRWTAASDKYQQMHDTIFWYAKSNSNYIYNRQYKPYSKSSLEAHEKQGYIQRGSFKSVPNPLGVAADDVWNIQHIAGISSERIDFPTQKPERLLERVIRGSSNEGDIILDAFAGSGTTVSVAEKLKRRWIAIDIGKLAIYTIQKRMLTLQKNIGNTGEPLAAKSFTLYNAGLYDFENLRNLPWEDWRFFALQLFECKDEPHKIHGFQMDGKRQGSSVHVFNHFKEGQISQRTIADLHASIGKAVGDRCFIIAPRGAFLFQEDYIEIDGVRYYALRIPYSFINELHRRQFSALVQPNDEMAINETVEAVGFDFIQPPVVELELAAKTQAISVKIKKFESKARLRGKDKISKHDALSMVMVDYDYNGKVFDLDKAFYASAIKDNKWKIELPVKEIKGDVMLVFLDIYGNESRIVITPKARPAKAKK</sequence>
<dbReference type="GO" id="GO:0032259">
    <property type="term" value="P:methylation"/>
    <property type="evidence" value="ECO:0007669"/>
    <property type="project" value="UniProtKB-KW"/>
</dbReference>
<keyword evidence="2" id="KW-0808">Transferase</keyword>
<dbReference type="EMBL" id="MHRT01000012">
    <property type="protein sequence ID" value="OHA28626.1"/>
    <property type="molecule type" value="Genomic_DNA"/>
</dbReference>
<comment type="caution">
    <text evidence="5">The sequence shown here is derived from an EMBL/GenBank/DDBJ whole genome shotgun (WGS) entry which is preliminary data.</text>
</comment>
<organism evidence="5 6">
    <name type="scientific">Candidatus Taylorbacteria bacterium RIFCSPHIGHO2_12_FULL_45_16</name>
    <dbReference type="NCBI Taxonomy" id="1802315"/>
    <lineage>
        <taxon>Bacteria</taxon>
        <taxon>Candidatus Tayloriibacteriota</taxon>
    </lineage>
</organism>
<evidence type="ECO:0000256" key="1">
    <source>
        <dbReference type="ARBA" id="ARBA00022603"/>
    </source>
</evidence>
<dbReference type="STRING" id="1802315.A3F51_02710"/>
<evidence type="ECO:0000313" key="5">
    <source>
        <dbReference type="EMBL" id="OHA28626.1"/>
    </source>
</evidence>